<evidence type="ECO:0000313" key="4">
    <source>
        <dbReference type="Proteomes" id="UP000215405"/>
    </source>
</evidence>
<protein>
    <submittedName>
        <fullName evidence="3">Uncharacterized protein</fullName>
    </submittedName>
</protein>
<dbReference type="AlphaFoldDB" id="A0A231V3C6"/>
<comment type="caution">
    <text evidence="3">The sequence shown here is derived from an EMBL/GenBank/DDBJ whole genome shotgun (WGS) entry which is preliminary data.</text>
</comment>
<feature type="region of interest" description="Disordered" evidence="1">
    <location>
        <begin position="88"/>
        <end position="111"/>
    </location>
</feature>
<sequence length="111" mass="12404">MRASQAVWIAAALLSGVPNSALAQFTIDSPVILSPKPSLTGPRYAAPDRLDRDRRFDPNATPEKGVSNYADRDFLEENISPFLRWGAERQKLNDPRGQRLPRPSVPTFDTR</sequence>
<feature type="compositionally biased region" description="Basic and acidic residues" evidence="1">
    <location>
        <begin position="46"/>
        <end position="57"/>
    </location>
</feature>
<feature type="chain" id="PRO_5012330613" evidence="2">
    <location>
        <begin position="24"/>
        <end position="111"/>
    </location>
</feature>
<keyword evidence="4" id="KW-1185">Reference proteome</keyword>
<reference evidence="4" key="1">
    <citation type="journal article" date="2017" name="Int. J. Syst. Evol. Microbiol.">
        <title>Notoacmeibacter marinus gen. nov., sp. nov., isolated from the gut of a limpet and proposal of Notoacmeibacteraceae fam. nov. in the order Rhizobiales of the class Alphaproteobacteria.</title>
        <authorList>
            <person name="Huang Z."/>
            <person name="Guo F."/>
            <person name="Lai Q."/>
        </authorList>
    </citation>
    <scope>NUCLEOTIDE SEQUENCE [LARGE SCALE GENOMIC DNA]</scope>
    <source>
        <strain evidence="4">XMTR2A4</strain>
    </source>
</reference>
<accession>A0A231V3C6</accession>
<feature type="region of interest" description="Disordered" evidence="1">
    <location>
        <begin position="34"/>
        <end position="72"/>
    </location>
</feature>
<keyword evidence="2" id="KW-0732">Signal</keyword>
<evidence type="ECO:0000256" key="1">
    <source>
        <dbReference type="SAM" id="MobiDB-lite"/>
    </source>
</evidence>
<evidence type="ECO:0000256" key="2">
    <source>
        <dbReference type="SAM" id="SignalP"/>
    </source>
</evidence>
<name>A0A231V3C6_9HYPH</name>
<evidence type="ECO:0000313" key="3">
    <source>
        <dbReference type="EMBL" id="OXT02066.1"/>
    </source>
</evidence>
<dbReference type="Proteomes" id="UP000215405">
    <property type="component" value="Unassembled WGS sequence"/>
</dbReference>
<feature type="compositionally biased region" description="Basic and acidic residues" evidence="1">
    <location>
        <begin position="88"/>
        <end position="97"/>
    </location>
</feature>
<proteinExistence type="predicted"/>
<dbReference type="EMBL" id="NBYO01000001">
    <property type="protein sequence ID" value="OXT02066.1"/>
    <property type="molecule type" value="Genomic_DNA"/>
</dbReference>
<gene>
    <name evidence="3" type="ORF">B7H23_03810</name>
</gene>
<organism evidence="3 4">
    <name type="scientific">Notoacmeibacter marinus</name>
    <dbReference type="NCBI Taxonomy" id="1876515"/>
    <lineage>
        <taxon>Bacteria</taxon>
        <taxon>Pseudomonadati</taxon>
        <taxon>Pseudomonadota</taxon>
        <taxon>Alphaproteobacteria</taxon>
        <taxon>Hyphomicrobiales</taxon>
        <taxon>Notoacmeibacteraceae</taxon>
        <taxon>Notoacmeibacter</taxon>
    </lineage>
</organism>
<feature type="signal peptide" evidence="2">
    <location>
        <begin position="1"/>
        <end position="23"/>
    </location>
</feature>